<keyword evidence="1 3" id="KW-0853">WD repeat</keyword>
<dbReference type="Proteomes" id="UP000076871">
    <property type="component" value="Unassembled WGS sequence"/>
</dbReference>
<dbReference type="OrthoDB" id="538223at2759"/>
<feature type="region of interest" description="Disordered" evidence="4">
    <location>
        <begin position="222"/>
        <end position="324"/>
    </location>
</feature>
<dbReference type="Pfam" id="PF00400">
    <property type="entry name" value="WD40"/>
    <property type="match status" value="8"/>
</dbReference>
<evidence type="ECO:0000256" key="1">
    <source>
        <dbReference type="ARBA" id="ARBA00022574"/>
    </source>
</evidence>
<evidence type="ECO:0000256" key="3">
    <source>
        <dbReference type="PROSITE-ProRule" id="PRU00221"/>
    </source>
</evidence>
<dbReference type="SMART" id="SM00320">
    <property type="entry name" value="WD40"/>
    <property type="match status" value="8"/>
</dbReference>
<dbReference type="InterPro" id="IPR020472">
    <property type="entry name" value="WD40_PAC1"/>
</dbReference>
<dbReference type="InterPro" id="IPR019775">
    <property type="entry name" value="WD40_repeat_CS"/>
</dbReference>
<keyword evidence="6" id="KW-1185">Reference proteome</keyword>
<dbReference type="InterPro" id="IPR001680">
    <property type="entry name" value="WD40_rpt"/>
</dbReference>
<sequence length="866" mass="95176">MTHATVQVDHIYADQLFKCGEGLPLWYPEPSKHGEVLIGDVGFIERGRFYRLFNAMRSADDELNRKYGVPGGNQYKPFVTSEYNLAEYQNALSPGPICSRSLKRVEMQGEVAAHGFNAALQYHCTEDRGAFIILQDPATRKELHRSRRMAAYMSRNLKEWYHFASEKLDVEVTQEDIMFVRGHVKTTQWEVGTITHSGRDAKVSIGADSDIASASFSVHVARHESGSLQSRKGPPEALEHHKHKNISHHHSHSHKKKHQESQSDVPADTDDEALASSSRRSLSLAEPSTSSVALPLSPSVTQETPSKGSDASNPVLDMPQQRANENGLPMNQCIFLHYYRLKKRFFPLLTKLEAAAEPRDPSAPGDDDEPVIEEVPAIQKPYDPLNYVLDYILDHSQAETAVATDRDLIDICKGEIPDDIPAFLESVQPQIEVNEEGLGMLWFPDDDRPKASEELSSVATEVDENPTEQPSGANQPPIENNNPPNGPEAETQDDEQGEKKKIMNRMRAGHLLQGSILQLPNDAHLGSVSSLAFSPNGQLVAAGFEDGSIIFWNAITRERLNCVRNHTDIVCQLEFSPDSTILASSSRDRAIIMWDVATGQERARLLGHEGFVNCLVWANDGLTLASGSVDFTVRLWDVETATLRAKCQGHNALILKLAFSPDDSKLASAGADCEARIWDTRNGTLLTELKGHEGVIYTVAFSPDGRRVLTSADDGSVRVWNVATGDALVILREHTGAVWTAVWSSDGKRVLSAASDRVVHICDSYEGERVGGGDLRGTDGLAHAPTFSKDAKFIAAGGEDYKVRIWKVDNDSALADLDGHQEASSYIRWAPDGKSIASAAEDGVVRLWNLPAYGIGSAQEQTVATE</sequence>
<feature type="compositionally biased region" description="Basic residues" evidence="4">
    <location>
        <begin position="240"/>
        <end position="258"/>
    </location>
</feature>
<dbReference type="PRINTS" id="PR00320">
    <property type="entry name" value="GPROTEINBRPT"/>
</dbReference>
<keyword evidence="2" id="KW-0677">Repeat</keyword>
<dbReference type="Gene3D" id="2.130.10.10">
    <property type="entry name" value="YVTN repeat-like/Quinoprotein amine dehydrogenase"/>
    <property type="match status" value="3"/>
</dbReference>
<feature type="compositionally biased region" description="Polar residues" evidence="4">
    <location>
        <begin position="286"/>
        <end position="312"/>
    </location>
</feature>
<feature type="region of interest" description="Disordered" evidence="4">
    <location>
        <begin position="440"/>
        <end position="498"/>
    </location>
</feature>
<feature type="repeat" description="WD" evidence="3">
    <location>
        <begin position="563"/>
        <end position="604"/>
    </location>
</feature>
<dbReference type="GeneID" id="63822877"/>
<dbReference type="InParanoid" id="A0A165CPC6"/>
<feature type="compositionally biased region" description="Low complexity" evidence="4">
    <location>
        <begin position="474"/>
        <end position="483"/>
    </location>
</feature>
<gene>
    <name evidence="5" type="ORF">LAESUDRAFT_684225</name>
</gene>
<dbReference type="EMBL" id="KV427646">
    <property type="protein sequence ID" value="KZT03175.1"/>
    <property type="molecule type" value="Genomic_DNA"/>
</dbReference>
<dbReference type="RefSeq" id="XP_040760915.1">
    <property type="nucleotide sequence ID" value="XM_040905848.1"/>
</dbReference>
<evidence type="ECO:0000256" key="4">
    <source>
        <dbReference type="SAM" id="MobiDB-lite"/>
    </source>
</evidence>
<feature type="repeat" description="WD" evidence="3">
    <location>
        <begin position="605"/>
        <end position="646"/>
    </location>
</feature>
<feature type="repeat" description="WD" evidence="3">
    <location>
        <begin position="689"/>
        <end position="730"/>
    </location>
</feature>
<name>A0A165CPC6_9APHY</name>
<protein>
    <submittedName>
        <fullName evidence="5">WD40 repeat-like protein</fullName>
    </submittedName>
</protein>
<dbReference type="InterPro" id="IPR036322">
    <property type="entry name" value="WD40_repeat_dom_sf"/>
</dbReference>
<reference evidence="5 6" key="1">
    <citation type="journal article" date="2016" name="Mol. Biol. Evol.">
        <title>Comparative Genomics of Early-Diverging Mushroom-Forming Fungi Provides Insights into the Origins of Lignocellulose Decay Capabilities.</title>
        <authorList>
            <person name="Nagy L.G."/>
            <person name="Riley R."/>
            <person name="Tritt A."/>
            <person name="Adam C."/>
            <person name="Daum C."/>
            <person name="Floudas D."/>
            <person name="Sun H."/>
            <person name="Yadav J.S."/>
            <person name="Pangilinan J."/>
            <person name="Larsson K.H."/>
            <person name="Matsuura K."/>
            <person name="Barry K."/>
            <person name="Labutti K."/>
            <person name="Kuo R."/>
            <person name="Ohm R.A."/>
            <person name="Bhattacharya S.S."/>
            <person name="Shirouzu T."/>
            <person name="Yoshinaga Y."/>
            <person name="Martin F.M."/>
            <person name="Grigoriev I.V."/>
            <person name="Hibbett D.S."/>
        </authorList>
    </citation>
    <scope>NUCLEOTIDE SEQUENCE [LARGE SCALE GENOMIC DNA]</scope>
    <source>
        <strain evidence="5 6">93-53</strain>
    </source>
</reference>
<feature type="repeat" description="WD" evidence="3">
    <location>
        <begin position="647"/>
        <end position="688"/>
    </location>
</feature>
<dbReference type="PROSITE" id="PS50294">
    <property type="entry name" value="WD_REPEATS_REGION"/>
    <property type="match status" value="6"/>
</dbReference>
<dbReference type="PANTHER" id="PTHR19879">
    <property type="entry name" value="TRANSCRIPTION INITIATION FACTOR TFIID"/>
    <property type="match status" value="1"/>
</dbReference>
<feature type="repeat" description="WD" evidence="3">
    <location>
        <begin position="775"/>
        <end position="816"/>
    </location>
</feature>
<evidence type="ECO:0000313" key="5">
    <source>
        <dbReference type="EMBL" id="KZT03175.1"/>
    </source>
</evidence>
<dbReference type="PANTHER" id="PTHR19879:SF9">
    <property type="entry name" value="TRANSCRIPTION INITIATION FACTOR TFIID SUBUNIT 5"/>
    <property type="match status" value="1"/>
</dbReference>
<accession>A0A165CPC6</accession>
<proteinExistence type="predicted"/>
<feature type="repeat" description="WD" evidence="3">
    <location>
        <begin position="817"/>
        <end position="850"/>
    </location>
</feature>
<dbReference type="PROSITE" id="PS50082">
    <property type="entry name" value="WD_REPEATS_2"/>
    <property type="match status" value="7"/>
</dbReference>
<dbReference type="PROSITE" id="PS00678">
    <property type="entry name" value="WD_REPEATS_1"/>
    <property type="match status" value="5"/>
</dbReference>
<dbReference type="AlphaFoldDB" id="A0A165CPC6"/>
<organism evidence="5 6">
    <name type="scientific">Laetiporus sulphureus 93-53</name>
    <dbReference type="NCBI Taxonomy" id="1314785"/>
    <lineage>
        <taxon>Eukaryota</taxon>
        <taxon>Fungi</taxon>
        <taxon>Dikarya</taxon>
        <taxon>Basidiomycota</taxon>
        <taxon>Agaricomycotina</taxon>
        <taxon>Agaricomycetes</taxon>
        <taxon>Polyporales</taxon>
        <taxon>Laetiporus</taxon>
    </lineage>
</organism>
<dbReference type="CDD" id="cd00200">
    <property type="entry name" value="WD40"/>
    <property type="match status" value="1"/>
</dbReference>
<feature type="repeat" description="WD" evidence="3">
    <location>
        <begin position="521"/>
        <end position="562"/>
    </location>
</feature>
<feature type="compositionally biased region" description="Low complexity" evidence="4">
    <location>
        <begin position="274"/>
        <end position="285"/>
    </location>
</feature>
<evidence type="ECO:0000256" key="2">
    <source>
        <dbReference type="ARBA" id="ARBA00022737"/>
    </source>
</evidence>
<evidence type="ECO:0000313" key="6">
    <source>
        <dbReference type="Proteomes" id="UP000076871"/>
    </source>
</evidence>
<dbReference type="SUPFAM" id="SSF50978">
    <property type="entry name" value="WD40 repeat-like"/>
    <property type="match status" value="1"/>
</dbReference>
<dbReference type="STRING" id="1314785.A0A165CPC6"/>
<dbReference type="InterPro" id="IPR015943">
    <property type="entry name" value="WD40/YVTN_repeat-like_dom_sf"/>
</dbReference>